<sequence length="1879" mass="213880">MDSLLDTSFTERFMSDPIYDGEEKEKSPVEDGNDYHLKSALRSHQDYIKNKYQKEHLRALRTVKNPPMAENPCKLLPIIWYYVISGLSIVGEASAKFLQETYHNEEASEEMIHLSTVELGQVLSQKDTKSLIDESLRLMGDIWDQGCVLGRLNIIRLGLTHLVINKNRGIKATEDPISVRVNDNTFSYYFGDSFVITCNPAWAIVSLDGSEHILNMQHVINVLDKITERYNMVVYNRLSSSTSLQSLYPEEDSLIDVISMGDDLVMSEGNEAYRGLSAFEAICVGEIISRGDSSVWDVSRFLRTMIDEVSSLGKNYEIWVEKLLDVLRNQNIQQLSCLHGIYRIWGHPVVDLEKGLEKLRSVALMDKQISPEFSRNTSNMFKETFFCNYYKKHKFYPPYTWIGSPATNYIRQNLVLDKEIDRHNIRYHLEDWSHVQCEKTFEIPATYSLASCIKDRAISPKRSELIQMIRERGTIMDQTSRRGVLKWLNSSMVPVREFLEGIDKSGLQTDDCIIGLYPKERELKNEARYFSLMSFTMRLYFTITEHLANDHLLEYFPMVTMSDSMLELQKKLDMLSRKQSTTREGTLYYVVNIDFRKWNQQMREEMTTDLFYDTDRLFGFTNLVGRTHEIFKKSYIYLSSGEYVPRLSHRGNLTYEKPYSWTNDPSGKEGLRQKYWTIMTACDLMFVARKHNMKVDLVGGGDNQVLIVEVNTDLTNPDGTMSEEGKNDCKQKMASFMRSLSAYMEEKGLPLKVEETWISPDLLMFFKMMYFNNVTLISPLKQASRVFPLSNDQVMTVGNMASTVSSAVTVLSSKDMQLGPAIMLGRFVVTDLSCMVVNNHPLSKGKERVRSMWSTHISVCHGGSRRRVAVRTGVKTVKNIFLSLTLHHKVMGGSAIISPLGMMMRGFPDPLCEHLTWISKISNEDHKYTVYGSMSINNKTPWSHLLEDPVSVNHDAPMHGLAVLRREAERALATATNYKNTDFLDLAHSCNKEMMEGLADSLCSGDTIDIRILHDIMGANLGGYFNSIASKVNKTSTVMRMNRTSEVVEIIAGQEAVCMSYLASFPTRDHDLHLTGCPTETARRYRHVSWGKNIIGITTPHPAAFLQYSDPDHVCDHNYVQVKTSASESIDPFIRGCYPVYQGSYTKEKFKPTEMAAAYGEEDLLSRAIHLMKLINWRYHPESQMAKVIRGLLASLTDAEPSLFYGMMEWISGDAEHRYQDMATKHGGVPNIAYSILSYVRANTSTFRKHSRGGKNETIHFQAIIIYTSMMSLFKSYGGISHWHESCTSCITTTTRDPLFKVPKRISFPTLKHNMFAYVPAESVKFHYHDIKRIGMYEHLSSRAISITEMSDAEKLVAASSLLSAVIASCDTKDRTSDTVSSIVLWADYIRIDMLLPMVCLRLSVDHMMRRHEWTWPKPLISKKSIRLLEPFIMSSSGRSILNRLGLEVSELAQGDVALLRDVIYSSVNPSVYPRIVPNRVSPIWSNDVICAKIFESDHIISCFSCFNRGGEISAFDVCGDTRLEYLFKVCSITLPVLKGDLSQIPKAPEEHGHLAWDSTPVQIFEVMESNYPFVPFPRDGPITRSIPLGIQGVGAILDIISETKGRITVSTNTVGLAIWRTFHHTRDIKIYNEGGSSLDLVCDMNNLGVESSDEYMDSEMTDQLSDVIYDVPLPCQPGWWVVTSRDELNLLYERCKTLQPFSILASGVRPLNRAICAVRLTNSGDERWGGLQSLYRSLEGRCQPYVSKIRSPISKTKTLSTAIALFHSHDGSYTAAIDHLIIMVRNLFWKKELYTKKGRELLYLVVVMELSRNHDYTSLALSLGRIRALEGPRRIRAQMNRKDNRPAARDVRDIKELFRDDGTRRGGIHPRLGFVLVI</sequence>
<evidence type="ECO:0000256" key="6">
    <source>
        <dbReference type="ARBA" id="ARBA00022679"/>
    </source>
</evidence>
<evidence type="ECO:0000256" key="19">
    <source>
        <dbReference type="ARBA" id="ARBA00031012"/>
    </source>
</evidence>
<dbReference type="InterPro" id="IPR014023">
    <property type="entry name" value="Mononeg_RNA_pol_cat"/>
</dbReference>
<keyword evidence="10" id="KW-0067">ATP-binding</keyword>
<evidence type="ECO:0000256" key="15">
    <source>
        <dbReference type="ARBA" id="ARBA00023268"/>
    </source>
</evidence>
<dbReference type="GO" id="GO:0044423">
    <property type="term" value="C:virion component"/>
    <property type="evidence" value="ECO:0007669"/>
    <property type="project" value="UniProtKB-KW"/>
</dbReference>
<reference evidence="24" key="1">
    <citation type="submission" date="2016-10" db="EMBL/GenBank/DDBJ databases">
        <title>Citrus leprosis virus N: a new species of dichorhavirus causing citrus leprosis symptoms.</title>
        <authorList>
            <person name="Chabi-Jesus C."/>
            <person name="Ramos-Gonzalez P.L."/>
            <person name="Guerra-Peraza O."/>
            <person name="Harakava R."/>
            <person name="Tassi A."/>
            <person name="Kitajima E.W."/>
            <person name="Freitas-Astua J."/>
        </authorList>
    </citation>
    <scope>NUCLEOTIDE SEQUENCE</scope>
    <source>
        <strain evidence="24">Sbs1</strain>
    </source>
</reference>
<dbReference type="Pfam" id="PF00946">
    <property type="entry name" value="Mononeg_RNA_pol"/>
    <property type="match status" value="1"/>
</dbReference>
<feature type="domain" description="RdRp catalytic" evidence="23">
    <location>
        <begin position="587"/>
        <end position="773"/>
    </location>
</feature>
<dbReference type="EMBL" id="KX982181">
    <property type="protein sequence ID" value="AQN78378.1"/>
    <property type="molecule type" value="Viral_cRNA"/>
</dbReference>
<dbReference type="GO" id="GO:0003968">
    <property type="term" value="F:RNA-directed RNA polymerase activity"/>
    <property type="evidence" value="ECO:0007669"/>
    <property type="project" value="UniProtKB-KW"/>
</dbReference>
<dbReference type="GO" id="GO:0004482">
    <property type="term" value="F:mRNA 5'-cap (guanine-N7-)-methyltransferase activity"/>
    <property type="evidence" value="ECO:0007669"/>
    <property type="project" value="InterPro"/>
</dbReference>
<organism evidence="24">
    <name type="scientific">Citrus leprosis virus N</name>
    <dbReference type="NCBI Taxonomy" id="1956177"/>
    <lineage>
        <taxon>Viruses</taxon>
        <taxon>Riboviria</taxon>
        <taxon>Orthornavirae</taxon>
        <taxon>Negarnaviricota</taxon>
        <taxon>Haploviricotina</taxon>
        <taxon>Monjiviricetes</taxon>
        <taxon>Mononegavirales</taxon>
        <taxon>Rhabdoviridae</taxon>
        <taxon>Betarhabdovirinae</taxon>
        <taxon>Dichorhavirus</taxon>
        <taxon>Dichorhavirus leprosis</taxon>
    </lineage>
</organism>
<evidence type="ECO:0000259" key="23">
    <source>
        <dbReference type="PROSITE" id="PS50526"/>
    </source>
</evidence>
<dbReference type="InterPro" id="IPR026890">
    <property type="entry name" value="Mononeg_mRNAcap"/>
</dbReference>
<protein>
    <recommendedName>
        <fullName evidence="3">RNA-directed RNA polymerase</fullName>
        <ecNumber evidence="3">2.7.7.48</ecNumber>
    </recommendedName>
    <alternativeName>
        <fullName evidence="19">Replicase</fullName>
    </alternativeName>
    <alternativeName>
        <fullName evidence="18">Transcriptase</fullName>
    </alternativeName>
</protein>
<dbReference type="Pfam" id="PF14318">
    <property type="entry name" value="Mononeg_mRNAcap"/>
    <property type="match status" value="1"/>
</dbReference>
<keyword evidence="15" id="KW-0511">Multifunctional enzyme</keyword>
<evidence type="ECO:0000256" key="14">
    <source>
        <dbReference type="ARBA" id="ARBA00023200"/>
    </source>
</evidence>
<evidence type="ECO:0000256" key="12">
    <source>
        <dbReference type="ARBA" id="ARBA00022953"/>
    </source>
</evidence>
<evidence type="ECO:0000256" key="4">
    <source>
        <dbReference type="ARBA" id="ARBA00022484"/>
    </source>
</evidence>
<dbReference type="GO" id="GO:0030430">
    <property type="term" value="C:host cell cytoplasm"/>
    <property type="evidence" value="ECO:0007669"/>
    <property type="project" value="UniProtKB-SubCell"/>
</dbReference>
<evidence type="ECO:0000256" key="20">
    <source>
        <dbReference type="ARBA" id="ARBA00047332"/>
    </source>
</evidence>
<keyword evidence="12" id="KW-0693">Viral RNA replication</keyword>
<proteinExistence type="predicted"/>
<evidence type="ECO:0000256" key="5">
    <source>
        <dbReference type="ARBA" id="ARBA00022664"/>
    </source>
</evidence>
<gene>
    <name evidence="24" type="primary">ORF6</name>
</gene>
<keyword evidence="9" id="KW-0547">Nucleotide-binding</keyword>
<evidence type="ECO:0000256" key="16">
    <source>
        <dbReference type="ARBA" id="ARBA00024494"/>
    </source>
</evidence>
<evidence type="ECO:0000256" key="13">
    <source>
        <dbReference type="ARBA" id="ARBA00023042"/>
    </source>
</evidence>
<keyword evidence="7" id="KW-0949">S-adenosyl-L-methionine</keyword>
<evidence type="ECO:0000256" key="1">
    <source>
        <dbReference type="ARBA" id="ARBA00004192"/>
    </source>
</evidence>
<keyword evidence="6" id="KW-0808">Transferase</keyword>
<keyword evidence="13" id="KW-0506">mRNA capping</keyword>
<keyword evidence="5" id="KW-0507">mRNA processing</keyword>
<comment type="catalytic activity">
    <reaction evidence="22">
        <text>GTP + H2O = GDP + phosphate + H(+)</text>
        <dbReference type="Rhea" id="RHEA:19669"/>
        <dbReference type="ChEBI" id="CHEBI:15377"/>
        <dbReference type="ChEBI" id="CHEBI:15378"/>
        <dbReference type="ChEBI" id="CHEBI:37565"/>
        <dbReference type="ChEBI" id="CHEBI:43474"/>
        <dbReference type="ChEBI" id="CHEBI:58189"/>
    </reaction>
</comment>
<comment type="catalytic activity">
    <reaction evidence="17">
        <text>a 5'-end (5'-triphosphoguanosine)-(2'-O-methyladenylyl)-adenylyl-cytidylyl-adenosine in mRNA + S-adenosyl-L-methionine = a 5'-end (N(7)-methyl 5'-triphosphoguanosine)-(2'-O-methyladenylyl)-adenylyl-cytidylyl-adenosine in mRNA + S-adenosyl-L-homocysteine</text>
        <dbReference type="Rhea" id="RHEA:65440"/>
        <dbReference type="Rhea" id="RHEA-COMP:16798"/>
        <dbReference type="Rhea" id="RHEA-COMP:16801"/>
        <dbReference type="ChEBI" id="CHEBI:57856"/>
        <dbReference type="ChEBI" id="CHEBI:59789"/>
        <dbReference type="ChEBI" id="CHEBI:156482"/>
        <dbReference type="ChEBI" id="CHEBI:156483"/>
    </reaction>
</comment>
<comment type="catalytic activity">
    <reaction evidence="16">
        <text>a 5'-end triphospho-adenylyl-adenylyl-cytidylyl-adenosine in mRNA + GDP + H(+) = a 5'-end (5'-triphosphoguanosine)-adenylyl-adenylyl-cytidylyl-adenosine in mRNA + diphosphate</text>
        <dbReference type="Rhea" id="RHEA:65436"/>
        <dbReference type="Rhea" id="RHEA-COMP:16797"/>
        <dbReference type="Rhea" id="RHEA-COMP:16799"/>
        <dbReference type="ChEBI" id="CHEBI:15378"/>
        <dbReference type="ChEBI" id="CHEBI:33019"/>
        <dbReference type="ChEBI" id="CHEBI:58189"/>
        <dbReference type="ChEBI" id="CHEBI:156484"/>
        <dbReference type="ChEBI" id="CHEBI:156503"/>
        <dbReference type="EC" id="2.7.7.88"/>
    </reaction>
</comment>
<dbReference type="EC" id="2.7.7.48" evidence="3"/>
<accession>A0A1S5VFG3</accession>
<evidence type="ECO:0000313" key="24">
    <source>
        <dbReference type="EMBL" id="AQN78378.1"/>
    </source>
</evidence>
<evidence type="ECO:0000256" key="10">
    <source>
        <dbReference type="ARBA" id="ARBA00022840"/>
    </source>
</evidence>
<evidence type="ECO:0000256" key="3">
    <source>
        <dbReference type="ARBA" id="ARBA00012494"/>
    </source>
</evidence>
<dbReference type="GO" id="GO:0005524">
    <property type="term" value="F:ATP binding"/>
    <property type="evidence" value="ECO:0007669"/>
    <property type="project" value="UniProtKB-KW"/>
</dbReference>
<keyword evidence="8" id="KW-0548">Nucleotidyltransferase</keyword>
<evidence type="ECO:0000256" key="22">
    <source>
        <dbReference type="ARBA" id="ARBA00048548"/>
    </source>
</evidence>
<evidence type="ECO:0000256" key="11">
    <source>
        <dbReference type="ARBA" id="ARBA00022844"/>
    </source>
</evidence>
<evidence type="ECO:0000256" key="17">
    <source>
        <dbReference type="ARBA" id="ARBA00024499"/>
    </source>
</evidence>
<keyword evidence="4 24" id="KW-0696">RNA-directed RNA polymerase</keyword>
<evidence type="ECO:0000256" key="9">
    <source>
        <dbReference type="ARBA" id="ARBA00022741"/>
    </source>
</evidence>
<evidence type="ECO:0000256" key="7">
    <source>
        <dbReference type="ARBA" id="ARBA00022691"/>
    </source>
</evidence>
<comment type="catalytic activity">
    <reaction evidence="21">
        <text>a 5'-end (5'-triphosphoguanosine)-adenylyl-adenylyl-cytidylyl-adenosine in mRNA + 2 S-adenosyl-L-methionine = a 5'-end (N(7)-methyl 5'-triphosphoguanosine)-(2'-O-methyladenylyl)-adenylyl-cytidylyl-adenosine in mRNA + 2 S-adenosyl-L-homocysteine + H(+)</text>
        <dbReference type="Rhea" id="RHEA:65376"/>
        <dbReference type="Rhea" id="RHEA-COMP:16797"/>
        <dbReference type="Rhea" id="RHEA-COMP:16798"/>
        <dbReference type="ChEBI" id="CHEBI:15378"/>
        <dbReference type="ChEBI" id="CHEBI:57856"/>
        <dbReference type="ChEBI" id="CHEBI:59789"/>
        <dbReference type="ChEBI" id="CHEBI:156483"/>
        <dbReference type="ChEBI" id="CHEBI:156484"/>
        <dbReference type="EC" id="2.1.1.375"/>
    </reaction>
</comment>
<keyword evidence="11" id="KW-0946">Virion</keyword>
<evidence type="ECO:0000256" key="21">
    <source>
        <dbReference type="ARBA" id="ARBA00047370"/>
    </source>
</evidence>
<comment type="catalytic activity">
    <reaction evidence="20">
        <text>a 5'-end (5'-triphosphoguanosine)-adenylyl-adenylyl-cytidylyl-adenosine in mRNA + S-adenosyl-L-methionine = a 5'-end (5'-triphosphoguanosine)-(2'-O-methyladenylyl)-adenylyl-cytidylyl-adenosine in mRNA + S-adenosyl-L-homocysteine + H(+)</text>
        <dbReference type="Rhea" id="RHEA:65380"/>
        <dbReference type="Rhea" id="RHEA-COMP:16797"/>
        <dbReference type="Rhea" id="RHEA-COMP:16801"/>
        <dbReference type="ChEBI" id="CHEBI:15378"/>
        <dbReference type="ChEBI" id="CHEBI:57856"/>
        <dbReference type="ChEBI" id="CHEBI:59789"/>
        <dbReference type="ChEBI" id="CHEBI:156482"/>
        <dbReference type="ChEBI" id="CHEBI:156484"/>
    </reaction>
</comment>
<evidence type="ECO:0000256" key="18">
    <source>
        <dbReference type="ARBA" id="ARBA00030436"/>
    </source>
</evidence>
<name>A0A1S5VFG3_9RHAB</name>
<evidence type="ECO:0000256" key="8">
    <source>
        <dbReference type="ARBA" id="ARBA00022695"/>
    </source>
</evidence>
<comment type="subcellular location">
    <subcellularLocation>
        <location evidence="1">Host cytoplasm</location>
    </subcellularLocation>
    <subcellularLocation>
        <location evidence="2">Virion</location>
    </subcellularLocation>
</comment>
<keyword evidence="14" id="KW-1035">Host cytoplasm</keyword>
<dbReference type="PROSITE" id="PS50526">
    <property type="entry name" value="RDRP_SSRNA_NEG_NONSEG"/>
    <property type="match status" value="1"/>
</dbReference>
<evidence type="ECO:0000256" key="2">
    <source>
        <dbReference type="ARBA" id="ARBA00004328"/>
    </source>
</evidence>